<evidence type="ECO:0000313" key="3">
    <source>
        <dbReference type="EMBL" id="RHN05260.1"/>
    </source>
</evidence>
<proteinExistence type="predicted"/>
<evidence type="ECO:0000313" key="6">
    <source>
        <dbReference type="Proteomes" id="UP000285013"/>
    </source>
</evidence>
<reference evidence="4 8" key="2">
    <citation type="journal article" date="2019" name="Science, e1252229">
        <title>Invertible promoters mediate bacterial phase variation, antibiotic resistance, and host adaptation in the gut.</title>
        <authorList>
            <person name="Jiang X."/>
            <person name="Hall A.B."/>
            <person name="Arthur T.D."/>
            <person name="Plichta D.R."/>
            <person name="Covington C.T."/>
            <person name="Poyet M."/>
            <person name="Crothers J."/>
            <person name="Moses P.L."/>
            <person name="Tolonen A.C."/>
            <person name="Vlamakis H."/>
            <person name="Alm E.J."/>
            <person name="Xavier R.J."/>
        </authorList>
    </citation>
    <scope>NUCLEOTIDE SEQUENCE [LARGE SCALE GENOMIC DNA]</scope>
    <source>
        <strain evidence="4">Bf_0095</strain>
        <strain evidence="8">bf_0095</strain>
    </source>
</reference>
<dbReference type="EMBL" id="QRPE01000035">
    <property type="protein sequence ID" value="RHL87122.1"/>
    <property type="molecule type" value="Genomic_DNA"/>
</dbReference>
<keyword evidence="8" id="KW-1185">Reference proteome</keyword>
<evidence type="ECO:0000313" key="2">
    <source>
        <dbReference type="EMBL" id="RHL87122.1"/>
    </source>
</evidence>
<dbReference type="Proteomes" id="UP000286003">
    <property type="component" value="Unassembled WGS sequence"/>
</dbReference>
<dbReference type="EMBL" id="QRWT01000001">
    <property type="protein sequence ID" value="RGT58531.1"/>
    <property type="molecule type" value="Genomic_DNA"/>
</dbReference>
<organism evidence="2 6">
    <name type="scientific">Bacteroides intestinalis</name>
    <dbReference type="NCBI Taxonomy" id="329854"/>
    <lineage>
        <taxon>Bacteria</taxon>
        <taxon>Pseudomonadati</taxon>
        <taxon>Bacteroidota</taxon>
        <taxon>Bacteroidia</taxon>
        <taxon>Bacteroidales</taxon>
        <taxon>Bacteroidaceae</taxon>
        <taxon>Bacteroides</taxon>
    </lineage>
</organism>
<evidence type="ECO:0000313" key="4">
    <source>
        <dbReference type="EMBL" id="RYT81042.1"/>
    </source>
</evidence>
<reference evidence="5 6" key="1">
    <citation type="submission" date="2018-08" db="EMBL/GenBank/DDBJ databases">
        <title>A genome reference for cultivated species of the human gut microbiota.</title>
        <authorList>
            <person name="Zou Y."/>
            <person name="Xue W."/>
            <person name="Luo G."/>
        </authorList>
    </citation>
    <scope>NUCLEOTIDE SEQUENCE [LARGE SCALE GENOMIC DNA]</scope>
    <source>
        <strain evidence="1 5">AF19-10AC</strain>
        <strain evidence="3 7">AF31-23</strain>
        <strain evidence="2 6">AF36-16BH</strain>
    </source>
</reference>
<gene>
    <name evidence="1" type="ORF">DWX27_02210</name>
    <name evidence="3" type="ORF">DWZ32_15040</name>
    <name evidence="2" type="ORF">DWZ95_21055</name>
    <name evidence="4" type="ORF">EAJ06_08520</name>
</gene>
<dbReference type="EMBL" id="RCXO01000008">
    <property type="protein sequence ID" value="RYT81042.1"/>
    <property type="molecule type" value="Genomic_DNA"/>
</dbReference>
<dbReference type="EMBL" id="QRQM01000017">
    <property type="protein sequence ID" value="RHN05260.1"/>
    <property type="molecule type" value="Genomic_DNA"/>
</dbReference>
<evidence type="ECO:0000313" key="5">
    <source>
        <dbReference type="Proteomes" id="UP000284772"/>
    </source>
</evidence>
<accession>A0A3E4KPH0</accession>
<evidence type="ECO:0000313" key="8">
    <source>
        <dbReference type="Proteomes" id="UP000291191"/>
    </source>
</evidence>
<name>A0A3E4KPH0_9BACE</name>
<evidence type="ECO:0000313" key="7">
    <source>
        <dbReference type="Proteomes" id="UP000286003"/>
    </source>
</evidence>
<evidence type="ECO:0000313" key="1">
    <source>
        <dbReference type="EMBL" id="RGT58531.1"/>
    </source>
</evidence>
<comment type="caution">
    <text evidence="2">The sequence shown here is derived from an EMBL/GenBank/DDBJ whole genome shotgun (WGS) entry which is preliminary data.</text>
</comment>
<dbReference type="Proteomes" id="UP000291191">
    <property type="component" value="Unassembled WGS sequence"/>
</dbReference>
<sequence>MHVRGFESSIFLVFYFFKAWQKYINHLKQYALTMLFCTFAAGKIALSSKNVFAEVKDCTFKIN</sequence>
<dbReference type="Proteomes" id="UP000284772">
    <property type="component" value="Unassembled WGS sequence"/>
</dbReference>
<dbReference type="AlphaFoldDB" id="A0A3E4KPH0"/>
<protein>
    <submittedName>
        <fullName evidence="2">Uncharacterized protein</fullName>
    </submittedName>
</protein>
<dbReference type="Proteomes" id="UP000285013">
    <property type="component" value="Unassembled WGS sequence"/>
</dbReference>